<accession>F0RQ52</accession>
<keyword evidence="2" id="KW-1185">Reference proteome</keyword>
<proteinExistence type="predicted"/>
<dbReference type="EMBL" id="CP002538">
    <property type="protein sequence ID" value="ADY27411.1"/>
    <property type="molecule type" value="Genomic_DNA"/>
</dbReference>
<evidence type="ECO:0000313" key="2">
    <source>
        <dbReference type="Proteomes" id="UP000007718"/>
    </source>
</evidence>
<name>F0RQ52_DEIPM</name>
<reference evidence="2" key="1">
    <citation type="submission" date="2011-02" db="EMBL/GenBank/DDBJ databases">
        <title>The complete sequence of plasmid2 of Deinococcus proteolyticus DSM 20540.</title>
        <authorList>
            <consortium name="US DOE Joint Genome Institute (JGI-PGF)"/>
            <person name="Lucas S."/>
            <person name="Copeland A."/>
            <person name="Lapidus A."/>
            <person name="Bruce D."/>
            <person name="Goodwin L."/>
            <person name="Pitluck S."/>
            <person name="Kyrpides N."/>
            <person name="Mavromatis K."/>
            <person name="Pagani I."/>
            <person name="Ivanova N."/>
            <person name="Ovchinnikova G."/>
            <person name="Zeytun A."/>
            <person name="Detter J.C."/>
            <person name="Han C."/>
            <person name="Land M."/>
            <person name="Hauser L."/>
            <person name="Markowitz V."/>
            <person name="Cheng J.-F."/>
            <person name="Hugenholtz P."/>
            <person name="Woyke T."/>
            <person name="Wu D."/>
            <person name="Pukall R."/>
            <person name="Steenblock K."/>
            <person name="Brambilla E."/>
            <person name="Klenk H.-P."/>
            <person name="Eisen J.A."/>
        </authorList>
    </citation>
    <scope>NUCLEOTIDE SEQUENCE [LARGE SCALE GENOMIC DNA]</scope>
    <source>
        <strain evidence="2">ATCC 35074 / DSM 20540 / JCM 6276 / NBRC 101906 / NCIMB 13154 / VKM Ac-1939 / CCM 2703 / MRP</strain>
        <plasmid evidence="2">Plasmid pDEIPR02</plasmid>
    </source>
</reference>
<dbReference type="KEGG" id="dpt:Deipr_2285"/>
<organism evidence="1 2">
    <name type="scientific">Deinococcus proteolyticus (strain ATCC 35074 / DSM 20540 / JCM 6276 / NBRC 101906 / NCIMB 13154 / VKM Ac-1939 / CCM 2703 / MRP)</name>
    <dbReference type="NCBI Taxonomy" id="693977"/>
    <lineage>
        <taxon>Bacteria</taxon>
        <taxon>Thermotogati</taxon>
        <taxon>Deinococcota</taxon>
        <taxon>Deinococci</taxon>
        <taxon>Deinococcales</taxon>
        <taxon>Deinococcaceae</taxon>
        <taxon>Deinococcus</taxon>
    </lineage>
</organism>
<dbReference type="AlphaFoldDB" id="F0RQ52"/>
<reference evidence="1 2" key="2">
    <citation type="journal article" date="2012" name="Stand. Genomic Sci.">
        <title>Complete genome sequence of the orange-red pigmented, radioresistant Deinococcus proteolyticus type strain (MRP(T)).</title>
        <authorList>
            <person name="Copeland A."/>
            <person name="Zeytun A."/>
            <person name="Yassawong M."/>
            <person name="Nolan M."/>
            <person name="Lucas S."/>
            <person name="Hammon N."/>
            <person name="Deshpande S."/>
            <person name="Cheng J.F."/>
            <person name="Han C."/>
            <person name="Tapia R."/>
            <person name="Goodwin L.A."/>
            <person name="Pitluck S."/>
            <person name="Mavromatis K."/>
            <person name="Liolios K."/>
            <person name="Pagani I."/>
            <person name="Ivanova N."/>
            <person name="Mikhailova N."/>
            <person name="Pati A."/>
            <person name="Chen A."/>
            <person name="Palaniappan K."/>
            <person name="Land M."/>
            <person name="Hauser L."/>
            <person name="Jeffries C.D."/>
            <person name="Brambilla E.M."/>
            <person name="Rohde M."/>
            <person name="Sikorski J."/>
            <person name="Pukall R."/>
            <person name="Goker M."/>
            <person name="Detter J.C."/>
            <person name="Woyke T."/>
            <person name="Bristow J."/>
            <person name="Eisen J.A."/>
            <person name="Markowitz V."/>
            <person name="Hugenholtz P."/>
            <person name="Kyrpides N.C."/>
            <person name="Klenk H.P."/>
            <person name="Lapidus A."/>
        </authorList>
    </citation>
    <scope>NUCLEOTIDE SEQUENCE [LARGE SCALE GENOMIC DNA]</scope>
    <source>
        <strain evidence="2">ATCC 35074 / DSM 20540 / JCM 6276 / NBRC 101906 / NCIMB 13154 / VKM Ac-1939 / CCM 2703 / MRP</strain>
        <plasmid evidence="2">Plasmid pDEIPR02</plasmid>
    </source>
</reference>
<gene>
    <name evidence="1" type="ordered locus">Deipr_2285</name>
</gene>
<protein>
    <submittedName>
        <fullName evidence="1">Uncharacterized protein</fullName>
    </submittedName>
</protein>
<sequence length="273" mass="30109">MNHVSAKTRYSSWMRHYPNADFWDPWHMALLAHTQQTPPAPVTLMEQLYDPRVGRNNPAAQLLLRFEGTTRLGSLPAATTLRKTVPVSLLQDCLTAPVSALGEFWGNLSGHHVKHTSPSEKPHLEACGRALLGEFRERNADPDLLPPGFLPQHILNQDDYAALGRLILFMSLLPGVGFNFLLDSSRSDYQPYGALNLNIIVPNGFLGKHGESGDREIVLGLHLAIAERVSMGRSDAYVPILSQDVFFSTLYAPDAAQSSRLRGHGRASTVVLL</sequence>
<dbReference type="Proteomes" id="UP000007718">
    <property type="component" value="Plasmid pDEIPR02"/>
</dbReference>
<keyword evidence="1" id="KW-0614">Plasmid</keyword>
<dbReference type="HOGENOM" id="CLU_1018304_0_0_0"/>
<evidence type="ECO:0000313" key="1">
    <source>
        <dbReference type="EMBL" id="ADY27411.1"/>
    </source>
</evidence>
<geneLocation type="plasmid" evidence="1 2">
    <name>pDEIPR02</name>
</geneLocation>